<organism evidence="1 2">
    <name type="scientific">Owenia fusiformis</name>
    <name type="common">Polychaete worm</name>
    <dbReference type="NCBI Taxonomy" id="6347"/>
    <lineage>
        <taxon>Eukaryota</taxon>
        <taxon>Metazoa</taxon>
        <taxon>Spiralia</taxon>
        <taxon>Lophotrochozoa</taxon>
        <taxon>Annelida</taxon>
        <taxon>Polychaeta</taxon>
        <taxon>Sedentaria</taxon>
        <taxon>Canalipalpata</taxon>
        <taxon>Sabellida</taxon>
        <taxon>Oweniida</taxon>
        <taxon>Oweniidae</taxon>
        <taxon>Owenia</taxon>
    </lineage>
</organism>
<name>A0A8S4NAZ4_OWEFU</name>
<keyword evidence="2" id="KW-1185">Reference proteome</keyword>
<dbReference type="Gene3D" id="3.40.190.10">
    <property type="entry name" value="Periplasmic binding protein-like II"/>
    <property type="match status" value="1"/>
</dbReference>
<sequence>MFHSKFIFSGVSCVKSQDVQDCCVDGLAEKYREKTWLFALEGSWEPYTYLNAETGQLKGFLLDLIYEACLRCDMKCDTIYIGENIQSCFNPMNYTAEGLFNRYFDGCVGWGPTALRKNVLAFSSPLTKAPLARLYTRATSGITRPDEAVAGKTVGFRAFWFTDKLCARYNLLPQLRDEDVRNIEVTNGWEDLLTQLVQRDVDLILLPDGYKGTEDLVAVGEAFSCTEGPLSLMHRKDVDLSWFGKCVQDLYRVDRYHTLCTNWDVKTCLSTF</sequence>
<dbReference type="AlphaFoldDB" id="A0A8S4NAZ4"/>
<evidence type="ECO:0000313" key="1">
    <source>
        <dbReference type="EMBL" id="CAH1778259.1"/>
    </source>
</evidence>
<proteinExistence type="predicted"/>
<comment type="caution">
    <text evidence="1">The sequence shown here is derived from an EMBL/GenBank/DDBJ whole genome shotgun (WGS) entry which is preliminary data.</text>
</comment>
<protein>
    <submittedName>
        <fullName evidence="1">Uncharacterized protein</fullName>
    </submittedName>
</protein>
<dbReference type="EMBL" id="CAIIXF020000002">
    <property type="protein sequence ID" value="CAH1778259.1"/>
    <property type="molecule type" value="Genomic_DNA"/>
</dbReference>
<dbReference type="PANTHER" id="PTHR35936:SF19">
    <property type="entry name" value="AMINO-ACID-BINDING PROTEIN YXEM-RELATED"/>
    <property type="match status" value="1"/>
</dbReference>
<accession>A0A8S4NAZ4</accession>
<gene>
    <name evidence="1" type="ORF">OFUS_LOCUS5196</name>
</gene>
<evidence type="ECO:0000313" key="2">
    <source>
        <dbReference type="Proteomes" id="UP000749559"/>
    </source>
</evidence>
<reference evidence="1" key="1">
    <citation type="submission" date="2022-03" db="EMBL/GenBank/DDBJ databases">
        <authorList>
            <person name="Martin C."/>
        </authorList>
    </citation>
    <scope>NUCLEOTIDE SEQUENCE</scope>
</reference>
<dbReference type="SUPFAM" id="SSF53850">
    <property type="entry name" value="Periplasmic binding protein-like II"/>
    <property type="match status" value="1"/>
</dbReference>
<dbReference type="Proteomes" id="UP000749559">
    <property type="component" value="Unassembled WGS sequence"/>
</dbReference>
<dbReference type="PANTHER" id="PTHR35936">
    <property type="entry name" value="MEMBRANE-BOUND LYTIC MUREIN TRANSGLYCOSYLASE F"/>
    <property type="match status" value="1"/>
</dbReference>